<keyword evidence="1" id="KW-1133">Transmembrane helix</keyword>
<evidence type="ECO:0000313" key="2">
    <source>
        <dbReference type="EMBL" id="STY72083.1"/>
    </source>
</evidence>
<gene>
    <name evidence="2" type="ORF">NCTC10571_02273</name>
</gene>
<dbReference type="RefSeq" id="WP_008539595.1">
    <property type="nucleotide sequence ID" value="NZ_UGPP01000001.1"/>
</dbReference>
<organism evidence="2 3">
    <name type="scientific">Megamonas hypermegale</name>
    <dbReference type="NCBI Taxonomy" id="158847"/>
    <lineage>
        <taxon>Bacteria</taxon>
        <taxon>Bacillati</taxon>
        <taxon>Bacillota</taxon>
        <taxon>Negativicutes</taxon>
        <taxon>Selenomonadales</taxon>
        <taxon>Selenomonadaceae</taxon>
        <taxon>Megamonas</taxon>
    </lineage>
</organism>
<proteinExistence type="predicted"/>
<dbReference type="InterPro" id="IPR024419">
    <property type="entry name" value="YvrJ"/>
</dbReference>
<dbReference type="GeneID" id="62779610"/>
<feature type="transmembrane region" description="Helical" evidence="1">
    <location>
        <begin position="6"/>
        <end position="23"/>
    </location>
</feature>
<keyword evidence="1" id="KW-0472">Membrane</keyword>
<name>A0A378NUN0_9FIRM</name>
<accession>A0A378NUN0</accession>
<dbReference type="Pfam" id="PF12841">
    <property type="entry name" value="YvrJ"/>
    <property type="match status" value="1"/>
</dbReference>
<dbReference type="EMBL" id="UGPP01000001">
    <property type="protein sequence ID" value="STY72083.1"/>
    <property type="molecule type" value="Genomic_DNA"/>
</dbReference>
<evidence type="ECO:0000313" key="3">
    <source>
        <dbReference type="Proteomes" id="UP000255234"/>
    </source>
</evidence>
<reference evidence="2 3" key="1">
    <citation type="submission" date="2018-06" db="EMBL/GenBank/DDBJ databases">
        <authorList>
            <consortium name="Pathogen Informatics"/>
            <person name="Doyle S."/>
        </authorList>
    </citation>
    <scope>NUCLEOTIDE SEQUENCE [LARGE SCALE GENOMIC DNA]</scope>
    <source>
        <strain evidence="2 3">NCTC10571</strain>
    </source>
</reference>
<dbReference type="Proteomes" id="UP000255234">
    <property type="component" value="Unassembled WGS sequence"/>
</dbReference>
<sequence>MEYIFTYIANYGFPMVVASFLLFRMDKHLANLEEGIRHMNETLAKQVNH</sequence>
<protein>
    <submittedName>
        <fullName evidence="2">YvrJ protein family</fullName>
    </submittedName>
</protein>
<evidence type="ECO:0000256" key="1">
    <source>
        <dbReference type="SAM" id="Phobius"/>
    </source>
</evidence>
<dbReference type="AlphaFoldDB" id="A0A378NUN0"/>
<keyword evidence="1" id="KW-0812">Transmembrane</keyword>